<sequence length="675" mass="75769">MNYKWWKLIFVLPIFLCILYAGGYIAQFICNYKIWTNAGNFAGNGSYPKAPSLHPMACLSALAQFPYNLYGIFLCLLALGLLVFLLMRMGVDRNGEVFDKERNLNYSLKGTYGTSGFMTPDEMYKVLELADHVKRTKGTILGKLNGKAVCLPYETRMNRNIAVYGASGSMKSRAFARNMIFQCVARGKNGGVGESLIITDPKSELYESMAGYLENEGYTVRCFNLVNPENSDAWNCLMEIDGQETMAQVFSDVIIQNTGSAKGDHFWDNAELNLLKALVLYVEQGFPPESKNIGQVYKLLTLSSEKELNSLFDLLPVSHPAKVPYCIYKQASDTVRSGVIIGLGARLQVFQNKLIRQITSYDEIDLTLPGKQKCAYFCITSDQDSTFDFLSSLFMTFVFIKLVRFADKHGVDGHLPVPVHILADELANTGAILELNKKISVCRSRGLSISCIFQNLPQMQNRYPFNQWQEIIGNCDTQLFLGCTDEVTAEFISSRSGDVTVGVSSEAKQLNTWRVSDYSPEYRKTQSIGKRKLLTPDEILRLPLDTALIILRGQKVLKVQKYDYTLHPDAKKLVTRKAAEHIPKWREEGKTEEYDYLPKPPPKPRRQRNGSSASSSAPRKPPSASASAMPTQATQKHIYQESQHPDSSDLLSDSLDNPWTDEPEMVPLDKNSIMS</sequence>
<gene>
    <name evidence="9" type="ORF">EBB54_23585</name>
</gene>
<dbReference type="Proteomes" id="UP000274920">
    <property type="component" value="Unassembled WGS sequence"/>
</dbReference>
<protein>
    <submittedName>
        <fullName evidence="9">ATPase</fullName>
    </submittedName>
</protein>
<dbReference type="PANTHER" id="PTHR37937:SF1">
    <property type="entry name" value="CONJUGATIVE TRANSFER: DNA TRANSPORT"/>
    <property type="match status" value="1"/>
</dbReference>
<dbReference type="Gene3D" id="3.40.50.300">
    <property type="entry name" value="P-loop containing nucleotide triphosphate hydrolases"/>
    <property type="match status" value="2"/>
</dbReference>
<dbReference type="InterPro" id="IPR003688">
    <property type="entry name" value="TraG/VirD4"/>
</dbReference>
<dbReference type="NCBIfam" id="NF045973">
    <property type="entry name" value="conju_CD1115"/>
    <property type="match status" value="1"/>
</dbReference>
<dbReference type="AlphaFoldDB" id="A0A426DMQ7"/>
<reference evidence="9" key="1">
    <citation type="submission" date="2018-10" db="EMBL/GenBank/DDBJ databases">
        <title>Schaedlerella arabinophila gen. nov. sp. nov., isolated from the mouse intestinal tract and comparative analysis with the genome of the closely related altered Schaedler flora strain ASF502.</title>
        <authorList>
            <person name="Miyake S."/>
            <person name="Soh M."/>
            <person name="Seedorf H."/>
        </authorList>
    </citation>
    <scope>NUCLEOTIDE SEQUENCE [LARGE SCALE GENOMIC DNA]</scope>
    <source>
        <strain evidence="9">DSM 106076</strain>
    </source>
</reference>
<evidence type="ECO:0000256" key="1">
    <source>
        <dbReference type="ARBA" id="ARBA00004651"/>
    </source>
</evidence>
<proteinExistence type="inferred from homology"/>
<dbReference type="CDD" id="cd01127">
    <property type="entry name" value="TrwB_TraG_TraD_VirD4"/>
    <property type="match status" value="1"/>
</dbReference>
<organism evidence="9 10">
    <name type="scientific">Schaedlerella arabinosiphila</name>
    <dbReference type="NCBI Taxonomy" id="2044587"/>
    <lineage>
        <taxon>Bacteria</taxon>
        <taxon>Bacillati</taxon>
        <taxon>Bacillota</taxon>
        <taxon>Clostridia</taxon>
        <taxon>Lachnospirales</taxon>
        <taxon>Lachnospiraceae</taxon>
        <taxon>Schaedlerella</taxon>
    </lineage>
</organism>
<dbReference type="GO" id="GO:0005886">
    <property type="term" value="C:plasma membrane"/>
    <property type="evidence" value="ECO:0007669"/>
    <property type="project" value="UniProtKB-SubCell"/>
</dbReference>
<name>A0A426DMQ7_9FIRM</name>
<evidence type="ECO:0000256" key="3">
    <source>
        <dbReference type="ARBA" id="ARBA00022475"/>
    </source>
</evidence>
<keyword evidence="10" id="KW-1185">Reference proteome</keyword>
<evidence type="ECO:0000313" key="9">
    <source>
        <dbReference type="EMBL" id="RRK33998.1"/>
    </source>
</evidence>
<keyword evidence="4 8" id="KW-0812">Transmembrane</keyword>
<keyword evidence="6 8" id="KW-0472">Membrane</keyword>
<feature type="compositionally biased region" description="Low complexity" evidence="7">
    <location>
        <begin position="611"/>
        <end position="628"/>
    </location>
</feature>
<feature type="transmembrane region" description="Helical" evidence="8">
    <location>
        <begin position="69"/>
        <end position="87"/>
    </location>
</feature>
<dbReference type="Pfam" id="PF02534">
    <property type="entry name" value="T4SS-DNA_transf"/>
    <property type="match status" value="1"/>
</dbReference>
<evidence type="ECO:0000256" key="8">
    <source>
        <dbReference type="SAM" id="Phobius"/>
    </source>
</evidence>
<accession>A0A426DMQ7</accession>
<keyword evidence="5 8" id="KW-1133">Transmembrane helix</keyword>
<dbReference type="SUPFAM" id="SSF52540">
    <property type="entry name" value="P-loop containing nucleoside triphosphate hydrolases"/>
    <property type="match status" value="1"/>
</dbReference>
<evidence type="ECO:0000313" key="10">
    <source>
        <dbReference type="Proteomes" id="UP000274920"/>
    </source>
</evidence>
<dbReference type="PANTHER" id="PTHR37937">
    <property type="entry name" value="CONJUGATIVE TRANSFER: DNA TRANSPORT"/>
    <property type="match status" value="1"/>
</dbReference>
<feature type="compositionally biased region" description="Polar residues" evidence="7">
    <location>
        <begin position="629"/>
        <end position="642"/>
    </location>
</feature>
<comment type="caution">
    <text evidence="9">The sequence shown here is derived from an EMBL/GenBank/DDBJ whole genome shotgun (WGS) entry which is preliminary data.</text>
</comment>
<dbReference type="EMBL" id="RHJS01000002">
    <property type="protein sequence ID" value="RRK33998.1"/>
    <property type="molecule type" value="Genomic_DNA"/>
</dbReference>
<dbReference type="InterPro" id="IPR051539">
    <property type="entry name" value="T4SS-coupling_protein"/>
</dbReference>
<evidence type="ECO:0000256" key="7">
    <source>
        <dbReference type="SAM" id="MobiDB-lite"/>
    </source>
</evidence>
<evidence type="ECO:0000256" key="5">
    <source>
        <dbReference type="ARBA" id="ARBA00022989"/>
    </source>
</evidence>
<feature type="region of interest" description="Disordered" evidence="7">
    <location>
        <begin position="591"/>
        <end position="675"/>
    </location>
</feature>
<evidence type="ECO:0000256" key="4">
    <source>
        <dbReference type="ARBA" id="ARBA00022692"/>
    </source>
</evidence>
<evidence type="ECO:0000256" key="2">
    <source>
        <dbReference type="ARBA" id="ARBA00008806"/>
    </source>
</evidence>
<comment type="similarity">
    <text evidence="2">Belongs to the VirD4/TraG family.</text>
</comment>
<dbReference type="RefSeq" id="WP_125129173.1">
    <property type="nucleotide sequence ID" value="NZ_RHJS01000002.1"/>
</dbReference>
<keyword evidence="3" id="KW-1003">Cell membrane</keyword>
<dbReference type="InterPro" id="IPR027417">
    <property type="entry name" value="P-loop_NTPase"/>
</dbReference>
<evidence type="ECO:0000256" key="6">
    <source>
        <dbReference type="ARBA" id="ARBA00023136"/>
    </source>
</evidence>
<comment type="subcellular location">
    <subcellularLocation>
        <location evidence="1">Cell membrane</location>
        <topology evidence="1">Multi-pass membrane protein</topology>
    </subcellularLocation>
</comment>